<dbReference type="KEGG" id="osu:NT6N_26750"/>
<feature type="domain" description="Glycosyltransferase subfamily 4-like N-terminal" evidence="1">
    <location>
        <begin position="67"/>
        <end position="186"/>
    </location>
</feature>
<dbReference type="Gene3D" id="3.40.50.2000">
    <property type="entry name" value="Glycogen Phosphorylase B"/>
    <property type="match status" value="2"/>
</dbReference>
<dbReference type="SUPFAM" id="SSF53756">
    <property type="entry name" value="UDP-Glycosyltransferase/glycogen phosphorylase"/>
    <property type="match status" value="1"/>
</dbReference>
<accession>A0AAT9FNR3</accession>
<sequence>MKRPKLLLVSIVPPRNDCGVRIVMYRHLIERNDFDLHVASNADFANDLLVDTKLELPYPLQRLRKSRFGHVFGKWLSDYENFIWPMTVSRSLQNTINKYKPDVILTLAETGLCHMAARAAKRNGIPLAGLFLDWFPIMAPHFGHSVFQPVLSRRYRKLYRQCDLALCTSDGMQEILGEHPNTHVVYPIPGIHQTPSQIYPPKNNKFRVVYVGSAQSFYGRMLRSLLNLIREHSDLELIIVGPTGDWPVPEIELARNEGVCLGFLPPEKAAEVIKGADALLVVMSFEREHERFMRTSFTTKFLDYAAFEKPIVLWGPSYCTPSIVAIRENAAMVVNRPESSHVIDALDLLRTKPSESARLSEAAEKLKAGIFNPVRLQRIVVKEIRALASG</sequence>
<evidence type="ECO:0000313" key="2">
    <source>
        <dbReference type="EMBL" id="BDS07635.1"/>
    </source>
</evidence>
<name>A0AAT9FNR3_9BACT</name>
<dbReference type="Pfam" id="PF13439">
    <property type="entry name" value="Glyco_transf_4"/>
    <property type="match status" value="1"/>
</dbReference>
<proteinExistence type="predicted"/>
<evidence type="ECO:0000259" key="1">
    <source>
        <dbReference type="Pfam" id="PF13439"/>
    </source>
</evidence>
<dbReference type="EMBL" id="AP026866">
    <property type="protein sequence ID" value="BDS07635.1"/>
    <property type="molecule type" value="Genomic_DNA"/>
</dbReference>
<dbReference type="InterPro" id="IPR028098">
    <property type="entry name" value="Glyco_trans_4-like_N"/>
</dbReference>
<organism evidence="2">
    <name type="scientific">Oceaniferula spumae</name>
    <dbReference type="NCBI Taxonomy" id="2979115"/>
    <lineage>
        <taxon>Bacteria</taxon>
        <taxon>Pseudomonadati</taxon>
        <taxon>Verrucomicrobiota</taxon>
        <taxon>Verrucomicrobiia</taxon>
        <taxon>Verrucomicrobiales</taxon>
        <taxon>Verrucomicrobiaceae</taxon>
        <taxon>Oceaniferula</taxon>
    </lineage>
</organism>
<dbReference type="GO" id="GO:0016757">
    <property type="term" value="F:glycosyltransferase activity"/>
    <property type="evidence" value="ECO:0007669"/>
    <property type="project" value="UniProtKB-ARBA"/>
</dbReference>
<protein>
    <recommendedName>
        <fullName evidence="1">Glycosyltransferase subfamily 4-like N-terminal domain-containing protein</fullName>
    </recommendedName>
</protein>
<gene>
    <name evidence="2" type="ORF">NT6N_26750</name>
</gene>
<dbReference type="AlphaFoldDB" id="A0AAT9FNR3"/>
<reference evidence="2" key="1">
    <citation type="submission" date="2024-07" db="EMBL/GenBank/DDBJ databases">
        <title>Complete genome sequence of Verrucomicrobiaceae bacterium NT6N.</title>
        <authorList>
            <person name="Huang C."/>
            <person name="Takami H."/>
            <person name="Hamasaki K."/>
        </authorList>
    </citation>
    <scope>NUCLEOTIDE SEQUENCE</scope>
    <source>
        <strain evidence="2">NT6N</strain>
    </source>
</reference>